<name>A0A378K1U8_LEGPN</name>
<proteinExistence type="predicted"/>
<gene>
    <name evidence="2" type="ORF">NCTC12000_00048</name>
</gene>
<protein>
    <submittedName>
        <fullName evidence="2">Dot/Icm secretion system substrate</fullName>
    </submittedName>
</protein>
<evidence type="ECO:0000256" key="1">
    <source>
        <dbReference type="SAM" id="MobiDB-lite"/>
    </source>
</evidence>
<organism evidence="2 3">
    <name type="scientific">Legionella pneumophila</name>
    <dbReference type="NCBI Taxonomy" id="446"/>
    <lineage>
        <taxon>Bacteria</taxon>
        <taxon>Pseudomonadati</taxon>
        <taxon>Pseudomonadota</taxon>
        <taxon>Gammaproteobacteria</taxon>
        <taxon>Legionellales</taxon>
        <taxon>Legionellaceae</taxon>
        <taxon>Legionella</taxon>
    </lineage>
</organism>
<dbReference type="EMBL" id="UGOL01000001">
    <property type="protein sequence ID" value="STX78173.1"/>
    <property type="molecule type" value="Genomic_DNA"/>
</dbReference>
<evidence type="ECO:0000313" key="3">
    <source>
        <dbReference type="Proteomes" id="UP000254631"/>
    </source>
</evidence>
<feature type="region of interest" description="Disordered" evidence="1">
    <location>
        <begin position="1"/>
        <end position="32"/>
    </location>
</feature>
<accession>A0A378K1U8</accession>
<sequence length="70" mass="8082">MKSTNNIQKKETDKPTSEQAQKKEVRTNNAPDFIPGASPYYNLYCFFYKLCHGEDTSRQHQPATSFQHGK</sequence>
<feature type="compositionally biased region" description="Basic and acidic residues" evidence="1">
    <location>
        <begin position="8"/>
        <end position="26"/>
    </location>
</feature>
<evidence type="ECO:0000313" key="2">
    <source>
        <dbReference type="EMBL" id="STX78173.1"/>
    </source>
</evidence>
<dbReference type="Proteomes" id="UP000254631">
    <property type="component" value="Unassembled WGS sequence"/>
</dbReference>
<dbReference type="AlphaFoldDB" id="A0A378K1U8"/>
<reference evidence="2 3" key="1">
    <citation type="submission" date="2018-06" db="EMBL/GenBank/DDBJ databases">
        <authorList>
            <consortium name="Pathogen Informatics"/>
            <person name="Doyle S."/>
        </authorList>
    </citation>
    <scope>NUCLEOTIDE SEQUENCE [LARGE SCALE GENOMIC DNA]</scope>
    <source>
        <strain evidence="2 3">NCTC12000</strain>
    </source>
</reference>
<dbReference type="RefSeq" id="WP_011945235.1">
    <property type="nucleotide sequence ID" value="NZ_BAZA01000259.1"/>
</dbReference>